<evidence type="ECO:0000259" key="1">
    <source>
        <dbReference type="PROSITE" id="PS51186"/>
    </source>
</evidence>
<accession>A0A4R0K8G1</accession>
<keyword evidence="3" id="KW-1185">Reference proteome</keyword>
<dbReference type="Pfam" id="PF00583">
    <property type="entry name" value="Acetyltransf_1"/>
    <property type="match status" value="1"/>
</dbReference>
<dbReference type="Proteomes" id="UP000293342">
    <property type="component" value="Unassembled WGS sequence"/>
</dbReference>
<sequence>MVSMRFEGLDPTKPFVDATPMTRAPRISDLPALAAVARETYGIHNPRYVRLWSADPTIEGTQPDRRFFAAPISQLQPHDVPPELTLVPASSVDHYDDAQRAYDAVVAAHPHHTEEASLQDRDDLAESADEGFLFDIVVDGDWAGYAAGVHKPEDALGLPAYVVREMILAPKYRGRGYGRHLSALLAQALPDHTRILIGTIHSANQGARTAALTAGRHDIGGWLQLPLPQA</sequence>
<dbReference type="AlphaFoldDB" id="A0A4R0K8G1"/>
<dbReference type="Gene3D" id="3.40.630.30">
    <property type="match status" value="1"/>
</dbReference>
<dbReference type="CDD" id="cd04301">
    <property type="entry name" value="NAT_SF"/>
    <property type="match status" value="1"/>
</dbReference>
<protein>
    <submittedName>
        <fullName evidence="2">GNAT family N-acetyltransferase</fullName>
    </submittedName>
</protein>
<dbReference type="SUPFAM" id="SSF55729">
    <property type="entry name" value="Acyl-CoA N-acyltransferases (Nat)"/>
    <property type="match status" value="1"/>
</dbReference>
<dbReference type="InterPro" id="IPR000182">
    <property type="entry name" value="GNAT_dom"/>
</dbReference>
<dbReference type="InterPro" id="IPR016181">
    <property type="entry name" value="Acyl_CoA_acyltransferase"/>
</dbReference>
<dbReference type="OrthoDB" id="3825006at2"/>
<dbReference type="EMBL" id="SJKD01000001">
    <property type="protein sequence ID" value="TCC54178.1"/>
    <property type="molecule type" value="Genomic_DNA"/>
</dbReference>
<comment type="caution">
    <text evidence="2">The sequence shown here is derived from an EMBL/GenBank/DDBJ whole genome shotgun (WGS) entry which is preliminary data.</text>
</comment>
<gene>
    <name evidence="2" type="ORF">E0H75_09160</name>
</gene>
<evidence type="ECO:0000313" key="2">
    <source>
        <dbReference type="EMBL" id="TCC54178.1"/>
    </source>
</evidence>
<name>A0A4R0K8G1_9ACTN</name>
<reference evidence="2 3" key="1">
    <citation type="submission" date="2019-02" db="EMBL/GenBank/DDBJ databases">
        <title>Kribbella capetownensis sp. nov. and Kribbella speibonae sp. nov., isolated from soil.</title>
        <authorList>
            <person name="Curtis S.M."/>
            <person name="Norton I."/>
            <person name="Everest G.J."/>
            <person name="Meyers P.R."/>
        </authorList>
    </citation>
    <scope>NUCLEOTIDE SEQUENCE [LARGE SCALE GENOMIC DNA]</scope>
    <source>
        <strain evidence="2 3">YM53</strain>
    </source>
</reference>
<proteinExistence type="predicted"/>
<dbReference type="PROSITE" id="PS51186">
    <property type="entry name" value="GNAT"/>
    <property type="match status" value="1"/>
</dbReference>
<dbReference type="GO" id="GO:0016747">
    <property type="term" value="F:acyltransferase activity, transferring groups other than amino-acyl groups"/>
    <property type="evidence" value="ECO:0007669"/>
    <property type="project" value="InterPro"/>
</dbReference>
<keyword evidence="2" id="KW-0808">Transferase</keyword>
<evidence type="ECO:0000313" key="3">
    <source>
        <dbReference type="Proteomes" id="UP000293342"/>
    </source>
</evidence>
<organism evidence="2 3">
    <name type="scientific">Kribbella capetownensis</name>
    <dbReference type="NCBI Taxonomy" id="1572659"/>
    <lineage>
        <taxon>Bacteria</taxon>
        <taxon>Bacillati</taxon>
        <taxon>Actinomycetota</taxon>
        <taxon>Actinomycetes</taxon>
        <taxon>Propionibacteriales</taxon>
        <taxon>Kribbellaceae</taxon>
        <taxon>Kribbella</taxon>
    </lineage>
</organism>
<feature type="domain" description="N-acetyltransferase" evidence="1">
    <location>
        <begin position="84"/>
        <end position="228"/>
    </location>
</feature>